<evidence type="ECO:0000313" key="2">
    <source>
        <dbReference type="EMBL" id="MBB6694220.1"/>
    </source>
</evidence>
<keyword evidence="1" id="KW-0732">Signal</keyword>
<dbReference type="InterPro" id="IPR050490">
    <property type="entry name" value="Bact_solute-bd_prot1"/>
</dbReference>
<dbReference type="PROSITE" id="PS51257">
    <property type="entry name" value="PROKAR_LIPOPROTEIN"/>
    <property type="match status" value="1"/>
</dbReference>
<dbReference type="InterPro" id="IPR006059">
    <property type="entry name" value="SBP"/>
</dbReference>
<keyword evidence="3" id="KW-1185">Reference proteome</keyword>
<evidence type="ECO:0000256" key="1">
    <source>
        <dbReference type="SAM" id="SignalP"/>
    </source>
</evidence>
<feature type="signal peptide" evidence="1">
    <location>
        <begin position="1"/>
        <end position="22"/>
    </location>
</feature>
<dbReference type="SUPFAM" id="SSF53850">
    <property type="entry name" value="Periplasmic binding protein-like II"/>
    <property type="match status" value="1"/>
</dbReference>
<dbReference type="Proteomes" id="UP000553776">
    <property type="component" value="Unassembled WGS sequence"/>
</dbReference>
<feature type="chain" id="PRO_5038539353" evidence="1">
    <location>
        <begin position="23"/>
        <end position="429"/>
    </location>
</feature>
<dbReference type="AlphaFoldDB" id="A0A841U8D8"/>
<protein>
    <submittedName>
        <fullName evidence="2">Extracellular solute-binding protein</fullName>
    </submittedName>
</protein>
<dbReference type="RefSeq" id="WP_185138192.1">
    <property type="nucleotide sequence ID" value="NZ_BORM01000031.1"/>
</dbReference>
<dbReference type="PANTHER" id="PTHR43649">
    <property type="entry name" value="ARABINOSE-BINDING PROTEIN-RELATED"/>
    <property type="match status" value="1"/>
</dbReference>
<dbReference type="Pfam" id="PF01547">
    <property type="entry name" value="SBP_bac_1"/>
    <property type="match status" value="1"/>
</dbReference>
<organism evidence="2 3">
    <name type="scientific">Cohnella xylanilytica</name>
    <dbReference type="NCBI Taxonomy" id="557555"/>
    <lineage>
        <taxon>Bacteria</taxon>
        <taxon>Bacillati</taxon>
        <taxon>Bacillota</taxon>
        <taxon>Bacilli</taxon>
        <taxon>Bacillales</taxon>
        <taxon>Paenibacillaceae</taxon>
        <taxon>Cohnella</taxon>
    </lineage>
</organism>
<sequence>MRRRSGHAIVASLLLFNFVATGCQEEKPFGEKSRAELSVMYGDERSFEADYGRAFRAKYPNVEFRVVPISSEPDDWPDIVLSGLSDYERRAADGTIASLEPLIRRDRYDLANVAPSVLRLLRGYGAGELYGLAPVFSARALYYNEDLFKEKGVAPPADRMTWPEVLRLAERFPVQGDDDDDIYGLTLPSSSSLGSLLTDIGQSEGLTLIDPVGQALLFDSPKWGETADLMLRAFKSGTVRISGEPVGRTPDEMLRSHLFAAGRSAMAVQDESLLALLSSGVISVPFTYSIVAAPVSSQDRNVAFGQSLNVIFSIHSASRAKDAAWEFIKFAAGDERARRESRSGSALVARTPYQYEREERYEAFYALDANPDLRPLSELNPEAQAALMRLLDEGLNSVLEERQTWEEAVAQMKEKAEPVLKEAFREKTN</sequence>
<comment type="caution">
    <text evidence="2">The sequence shown here is derived from an EMBL/GenBank/DDBJ whole genome shotgun (WGS) entry which is preliminary data.</text>
</comment>
<dbReference type="EMBL" id="JACJVR010000087">
    <property type="protein sequence ID" value="MBB6694220.1"/>
    <property type="molecule type" value="Genomic_DNA"/>
</dbReference>
<dbReference type="Gene3D" id="3.40.190.10">
    <property type="entry name" value="Periplasmic binding protein-like II"/>
    <property type="match status" value="1"/>
</dbReference>
<reference evidence="2 3" key="1">
    <citation type="submission" date="2020-08" db="EMBL/GenBank/DDBJ databases">
        <title>Cohnella phylogeny.</title>
        <authorList>
            <person name="Dunlap C."/>
        </authorList>
    </citation>
    <scope>NUCLEOTIDE SEQUENCE [LARGE SCALE GENOMIC DNA]</scope>
    <source>
        <strain evidence="2 3">DSM 25239</strain>
    </source>
</reference>
<name>A0A841U8D8_9BACL</name>
<gene>
    <name evidence="2" type="ORF">H7B90_22755</name>
</gene>
<dbReference type="PANTHER" id="PTHR43649:SF12">
    <property type="entry name" value="DIACETYLCHITOBIOSE BINDING PROTEIN DASA"/>
    <property type="match status" value="1"/>
</dbReference>
<evidence type="ECO:0000313" key="3">
    <source>
        <dbReference type="Proteomes" id="UP000553776"/>
    </source>
</evidence>
<accession>A0A841U8D8</accession>
<proteinExistence type="predicted"/>